<dbReference type="Pfam" id="PF09553">
    <property type="entry name" value="RE_Eco47II"/>
    <property type="match status" value="1"/>
</dbReference>
<evidence type="ECO:0000313" key="3">
    <source>
        <dbReference type="Proteomes" id="UP000002754"/>
    </source>
</evidence>
<accession>A0A094WIW2</accession>
<name>A0A094WIW2_ALKAL</name>
<dbReference type="GO" id="GO:0003677">
    <property type="term" value="F:DNA binding"/>
    <property type="evidence" value="ECO:0007669"/>
    <property type="project" value="InterPro"/>
</dbReference>
<gene>
    <name evidence="2" type="ORF">AJ85_16860</name>
    <name evidence="1" type="ORF">BALCAV_0214365</name>
</gene>
<dbReference type="OrthoDB" id="9806692at2"/>
<dbReference type="InterPro" id="IPR019057">
    <property type="entry name" value="Restrct_endonuc_II_Eco47II"/>
</dbReference>
<organism evidence="1 3">
    <name type="scientific">Alkalihalobacillus alcalophilus ATCC 27647 = CGMCC 1.3604</name>
    <dbReference type="NCBI Taxonomy" id="1218173"/>
    <lineage>
        <taxon>Bacteria</taxon>
        <taxon>Bacillati</taxon>
        <taxon>Bacillota</taxon>
        <taxon>Bacilli</taxon>
        <taxon>Bacillales</taxon>
        <taxon>Bacillaceae</taxon>
        <taxon>Alkalihalobacillus</taxon>
    </lineage>
</organism>
<dbReference type="GO" id="GO:0009307">
    <property type="term" value="P:DNA restriction-modification system"/>
    <property type="evidence" value="ECO:0007669"/>
    <property type="project" value="InterPro"/>
</dbReference>
<dbReference type="GO" id="GO:0009036">
    <property type="term" value="F:type II site-specific deoxyribonuclease activity"/>
    <property type="evidence" value="ECO:0007669"/>
    <property type="project" value="InterPro"/>
</dbReference>
<dbReference type="Proteomes" id="UP000297014">
    <property type="component" value="Unassembled WGS sequence"/>
</dbReference>
<keyword evidence="3" id="KW-1185">Reference proteome</keyword>
<protein>
    <submittedName>
        <fullName evidence="1">Uncharacterized protein</fullName>
    </submittedName>
</protein>
<evidence type="ECO:0000313" key="4">
    <source>
        <dbReference type="Proteomes" id="UP000297014"/>
    </source>
</evidence>
<reference evidence="2 4" key="2">
    <citation type="submission" date="2014-01" db="EMBL/GenBank/DDBJ databases">
        <title>Draft genome sequencing of Bacillus alcalophilus CGMCC 1.3604.</title>
        <authorList>
            <person name="Yang J."/>
            <person name="Diao L."/>
            <person name="Yang S."/>
        </authorList>
    </citation>
    <scope>NUCLEOTIDE SEQUENCE [LARGE SCALE GENOMIC DNA]</scope>
    <source>
        <strain evidence="2 4">CGMCC 1.3604</strain>
    </source>
</reference>
<evidence type="ECO:0000313" key="2">
    <source>
        <dbReference type="EMBL" id="THG92114.1"/>
    </source>
</evidence>
<dbReference type="EMBL" id="ALPT02000048">
    <property type="protein sequence ID" value="KGA96741.1"/>
    <property type="molecule type" value="Genomic_DNA"/>
</dbReference>
<dbReference type="AlphaFoldDB" id="A0A094WIW2"/>
<dbReference type="REBASE" id="98035">
    <property type="entry name" value="R2.Bal1934ORF214375P"/>
</dbReference>
<dbReference type="EMBL" id="JALP01000019">
    <property type="protein sequence ID" value="THG92114.1"/>
    <property type="molecule type" value="Genomic_DNA"/>
</dbReference>
<comment type="caution">
    <text evidence="1">The sequence shown here is derived from an EMBL/GenBank/DDBJ whole genome shotgun (WGS) entry which is preliminary data.</text>
</comment>
<dbReference type="eggNOG" id="ENOG502Z7MS">
    <property type="taxonomic scope" value="Bacteria"/>
</dbReference>
<reference evidence="1 3" key="1">
    <citation type="journal article" date="2014" name="Genome Announc.">
        <title>Draft Genome Sequence of Bacillus alcalophilus AV1934, a Classic Alkaliphile Isolated from Human Feces in 1934.</title>
        <authorList>
            <person name="Attie O."/>
            <person name="Jayaprakash A."/>
            <person name="Shah H."/>
            <person name="Paulsen I.T."/>
            <person name="Morino M."/>
            <person name="Takahashi Y."/>
            <person name="Narumi I."/>
            <person name="Sachidanandam R."/>
            <person name="Satoh K."/>
            <person name="Ito M."/>
            <person name="Krulwich T.A."/>
        </authorList>
    </citation>
    <scope>NUCLEOTIDE SEQUENCE [LARGE SCALE GENOMIC DNA]</scope>
    <source>
        <strain evidence="1 3">AV1934</strain>
    </source>
</reference>
<dbReference type="STRING" id="1218173.BALCAV_0214365"/>
<evidence type="ECO:0000313" key="1">
    <source>
        <dbReference type="EMBL" id="KGA96741.1"/>
    </source>
</evidence>
<proteinExistence type="predicted"/>
<dbReference type="Proteomes" id="UP000002754">
    <property type="component" value="Unassembled WGS sequence"/>
</dbReference>
<dbReference type="RefSeq" id="WP_003322227.1">
    <property type="nucleotide sequence ID" value="NZ_ALPT02000048.1"/>
</dbReference>
<sequence>MNKFVDFIDDQCFLDCIKSIYIEYEKQKNEYTIKKFYNNQIDPIKLTFDMIFSGVSEKELIEREVQRQMDKNISNFIGHFHEKLLGEIEGFIQKGNAGYDIKRKDNTLFAEIKNKRNTVNSSSKESTYQKLERFAEEYSDAKCYWVSLIAPTSYCTQWNQTFDKTKGPDKMRVYNHPRVYKVSGDYFYEIVTGDSHAFAKVCKALPRAIEDLLQTQIKYTTEIIDTEDHSHLFSELFNRSQKNGTNILTQLFNDNFGHYKGFPI</sequence>